<comment type="caution">
    <text evidence="2">The sequence shown here is derived from an EMBL/GenBank/DDBJ whole genome shotgun (WGS) entry which is preliminary data.</text>
</comment>
<reference evidence="2" key="2">
    <citation type="journal article" date="2023" name="Int. J. Mol. Sci.">
        <title>De Novo Assembly and Annotation of 11 Diverse Shrub Willow (Salix) Genomes Reveals Novel Gene Organization in Sex-Linked Regions.</title>
        <authorList>
            <person name="Hyden B."/>
            <person name="Feng K."/>
            <person name="Yates T.B."/>
            <person name="Jawdy S."/>
            <person name="Cereghino C."/>
            <person name="Smart L.B."/>
            <person name="Muchero W."/>
        </authorList>
    </citation>
    <scope>NUCLEOTIDE SEQUENCE [LARGE SCALE GENOMIC DNA]</scope>
    <source>
        <tissue evidence="2">Shoot tip</tissue>
    </source>
</reference>
<evidence type="ECO:0000256" key="1">
    <source>
        <dbReference type="SAM" id="MobiDB-lite"/>
    </source>
</evidence>
<organism evidence="2 3">
    <name type="scientific">Salix viminalis</name>
    <name type="common">Common osier</name>
    <name type="synonym">Basket willow</name>
    <dbReference type="NCBI Taxonomy" id="40686"/>
    <lineage>
        <taxon>Eukaryota</taxon>
        <taxon>Viridiplantae</taxon>
        <taxon>Streptophyta</taxon>
        <taxon>Embryophyta</taxon>
        <taxon>Tracheophyta</taxon>
        <taxon>Spermatophyta</taxon>
        <taxon>Magnoliopsida</taxon>
        <taxon>eudicotyledons</taxon>
        <taxon>Gunneridae</taxon>
        <taxon>Pentapetalae</taxon>
        <taxon>rosids</taxon>
        <taxon>fabids</taxon>
        <taxon>Malpighiales</taxon>
        <taxon>Salicaceae</taxon>
        <taxon>Saliceae</taxon>
        <taxon>Salix</taxon>
    </lineage>
</organism>
<protein>
    <submittedName>
        <fullName evidence="2">Uncharacterized protein</fullName>
    </submittedName>
</protein>
<dbReference type="Proteomes" id="UP001151529">
    <property type="component" value="Chromosome 16"/>
</dbReference>
<dbReference type="EMBL" id="JAPFFL010000001">
    <property type="protein sequence ID" value="KAJ6752193.1"/>
    <property type="molecule type" value="Genomic_DNA"/>
</dbReference>
<proteinExistence type="predicted"/>
<dbReference type="AlphaFoldDB" id="A0A9Q0VPG9"/>
<feature type="region of interest" description="Disordered" evidence="1">
    <location>
        <begin position="21"/>
        <end position="46"/>
    </location>
</feature>
<feature type="region of interest" description="Disordered" evidence="1">
    <location>
        <begin position="65"/>
        <end position="84"/>
    </location>
</feature>
<sequence>MRRGCVYCLIALTEHYTNTRASQRERRAKSRVEEMEEEKKKERDLPPTYCVTGANGYIGILAGEGSSSKRLHGSCHRTSSWSVS</sequence>
<evidence type="ECO:0000313" key="2">
    <source>
        <dbReference type="EMBL" id="KAJ6752193.1"/>
    </source>
</evidence>
<name>A0A9Q0VPG9_SALVM</name>
<feature type="compositionally biased region" description="Basic and acidic residues" evidence="1">
    <location>
        <begin position="22"/>
        <end position="45"/>
    </location>
</feature>
<evidence type="ECO:0000313" key="3">
    <source>
        <dbReference type="Proteomes" id="UP001151529"/>
    </source>
</evidence>
<keyword evidence="3" id="KW-1185">Reference proteome</keyword>
<reference evidence="2" key="1">
    <citation type="submission" date="2022-11" db="EMBL/GenBank/DDBJ databases">
        <authorList>
            <person name="Hyden B.L."/>
            <person name="Feng K."/>
            <person name="Yates T."/>
            <person name="Jawdy S."/>
            <person name="Smart L.B."/>
            <person name="Muchero W."/>
        </authorList>
    </citation>
    <scope>NUCLEOTIDE SEQUENCE</scope>
    <source>
        <tissue evidence="2">Shoot tip</tissue>
    </source>
</reference>
<gene>
    <name evidence="2" type="ORF">OIU85_002598</name>
</gene>
<accession>A0A9Q0VPG9</accession>